<name>A0A7C9J6I4_9ACTN</name>
<dbReference type="RefSeq" id="WP_161482931.1">
    <property type="nucleotide sequence ID" value="NZ_WXEW01000009.1"/>
</dbReference>
<sequence>MAAGWAGQYVLVVPEEALTIVVTGEPEGLHPGSGSGLTVARDLAAALVAEQAR</sequence>
<organism evidence="1 2">
    <name type="scientific">Herbidospora solisilvae</name>
    <dbReference type="NCBI Taxonomy" id="2696284"/>
    <lineage>
        <taxon>Bacteria</taxon>
        <taxon>Bacillati</taxon>
        <taxon>Actinomycetota</taxon>
        <taxon>Actinomycetes</taxon>
        <taxon>Streptosporangiales</taxon>
        <taxon>Streptosporangiaceae</taxon>
        <taxon>Herbidospora</taxon>
    </lineage>
</organism>
<dbReference type="EMBL" id="WXEW01000009">
    <property type="protein sequence ID" value="NAS25906.1"/>
    <property type="molecule type" value="Genomic_DNA"/>
</dbReference>
<evidence type="ECO:0000313" key="1">
    <source>
        <dbReference type="EMBL" id="NAS25906.1"/>
    </source>
</evidence>
<comment type="caution">
    <text evidence="1">The sequence shown here is derived from an EMBL/GenBank/DDBJ whole genome shotgun (WGS) entry which is preliminary data.</text>
</comment>
<evidence type="ECO:0000313" key="2">
    <source>
        <dbReference type="Proteomes" id="UP000479526"/>
    </source>
</evidence>
<proteinExistence type="predicted"/>
<reference evidence="1 2" key="1">
    <citation type="submission" date="2020-01" db="EMBL/GenBank/DDBJ databases">
        <title>Herbidospora sp. NEAU-GS84 nov., a novel actinomycete isolated from soil.</title>
        <authorList>
            <person name="Han L."/>
        </authorList>
    </citation>
    <scope>NUCLEOTIDE SEQUENCE [LARGE SCALE GENOMIC DNA]</scope>
    <source>
        <strain evidence="1 2">NEAU-GS84</strain>
    </source>
</reference>
<protein>
    <submittedName>
        <fullName evidence="1">Uncharacterized protein</fullName>
    </submittedName>
</protein>
<keyword evidence="2" id="KW-1185">Reference proteome</keyword>
<gene>
    <name evidence="1" type="ORF">GT755_30035</name>
</gene>
<accession>A0A7C9J6I4</accession>
<dbReference type="AlphaFoldDB" id="A0A7C9J6I4"/>
<dbReference type="Proteomes" id="UP000479526">
    <property type="component" value="Unassembled WGS sequence"/>
</dbReference>